<protein>
    <submittedName>
        <fullName evidence="1">Uncharacterized protein</fullName>
    </submittedName>
</protein>
<dbReference type="PANTHER" id="PTHR38332:SF2">
    <property type="entry name" value="PROTEIN QUIVER"/>
    <property type="match status" value="1"/>
</dbReference>
<keyword evidence="2" id="KW-1185">Reference proteome</keyword>
<dbReference type="PANTHER" id="PTHR38332">
    <property type="entry name" value="PROTEIN CBG11604"/>
    <property type="match status" value="1"/>
</dbReference>
<evidence type="ECO:0000313" key="1">
    <source>
        <dbReference type="EMBL" id="CAI9732576.1"/>
    </source>
</evidence>
<gene>
    <name evidence="1" type="ORF">OCTVUL_1B009190</name>
</gene>
<reference evidence="1" key="1">
    <citation type="submission" date="2023-08" db="EMBL/GenBank/DDBJ databases">
        <authorList>
            <person name="Alioto T."/>
            <person name="Alioto T."/>
            <person name="Gomez Garrido J."/>
        </authorList>
    </citation>
    <scope>NUCLEOTIDE SEQUENCE</scope>
</reference>
<proteinExistence type="predicted"/>
<evidence type="ECO:0000313" key="2">
    <source>
        <dbReference type="Proteomes" id="UP001162480"/>
    </source>
</evidence>
<accession>A0AA36FB57</accession>
<dbReference type="Proteomes" id="UP001162480">
    <property type="component" value="Chromosome 14"/>
</dbReference>
<sequence length="262" mass="29505">MHSLQEFAGIQTHCGCLCVFHQHPTTVELRKETSLMSAVLEEKTPKQNGGKPELQMKTTPSIDSNFVEQETALMVPNPERTQHVTLEATFSVRTVRSVGCFVCSSFNHSNPACEDPFHNRNNQFYHSKCWASHRNRIGVYPATQCIKMVATDYETGYHIVVRNCVVDNGGTTSESEIGRQSHCGWVRAMKYNNKMYRGCILACDYDGLDSHYSNVGKVDSHYSNVGKVDSHYSNVGKVDSHYSNVGKVDSHYNCVMYFPESL</sequence>
<name>A0AA36FB57_OCTVU</name>
<organism evidence="1 2">
    <name type="scientific">Octopus vulgaris</name>
    <name type="common">Common octopus</name>
    <dbReference type="NCBI Taxonomy" id="6645"/>
    <lineage>
        <taxon>Eukaryota</taxon>
        <taxon>Metazoa</taxon>
        <taxon>Spiralia</taxon>
        <taxon>Lophotrochozoa</taxon>
        <taxon>Mollusca</taxon>
        <taxon>Cephalopoda</taxon>
        <taxon>Coleoidea</taxon>
        <taxon>Octopodiformes</taxon>
        <taxon>Octopoda</taxon>
        <taxon>Incirrata</taxon>
        <taxon>Octopodidae</taxon>
        <taxon>Octopus</taxon>
    </lineage>
</organism>
<dbReference type="AlphaFoldDB" id="A0AA36FB57"/>
<dbReference type="EMBL" id="OX597827">
    <property type="protein sequence ID" value="CAI9732576.1"/>
    <property type="molecule type" value="Genomic_DNA"/>
</dbReference>